<proteinExistence type="predicted"/>
<protein>
    <recommendedName>
        <fullName evidence="3">HTH cro/C1-type domain-containing protein</fullName>
    </recommendedName>
</protein>
<dbReference type="Gene3D" id="1.10.260.40">
    <property type="entry name" value="lambda repressor-like DNA-binding domains"/>
    <property type="match status" value="1"/>
</dbReference>
<dbReference type="RefSeq" id="WP_008840246.1">
    <property type="nucleotide sequence ID" value="NZ_AHAM01000301.1"/>
</dbReference>
<accession>H0I2I9</accession>
<name>H0I2I9_9HYPH</name>
<dbReference type="PATRIC" id="fig|1107882.3.peg.6464"/>
<dbReference type="Proteomes" id="UP000003250">
    <property type="component" value="Unassembled WGS sequence"/>
</dbReference>
<sequence length="88" mass="9939">MNFIDIGKRIRDLRKALGDDNANLFAAYVGWSPQQLSNYENSQRRHEVSVAIKPCVRTGATVDYICRGEYAGLPLHLASAIQDYLARR</sequence>
<reference evidence="1 2" key="1">
    <citation type="journal article" date="2012" name="J. Bacteriol.">
        <title>Draft Genome Sequence of Mesorhizobium alhagi CCNWXJ12-2T, a Novel Salt-Resistant Species Isolated from the Desert of Northwestern China.</title>
        <authorList>
            <person name="Zhou M."/>
            <person name="Chen W."/>
            <person name="Chen H."/>
            <person name="Wei G."/>
        </authorList>
    </citation>
    <scope>NUCLEOTIDE SEQUENCE [LARGE SCALE GENOMIC DNA]</scope>
    <source>
        <strain evidence="1 2">CCNWXJ12-2</strain>
    </source>
</reference>
<dbReference type="SUPFAM" id="SSF47413">
    <property type="entry name" value="lambda repressor-like DNA-binding domains"/>
    <property type="match status" value="1"/>
</dbReference>
<dbReference type="GO" id="GO:0003677">
    <property type="term" value="F:DNA binding"/>
    <property type="evidence" value="ECO:0007669"/>
    <property type="project" value="InterPro"/>
</dbReference>
<organism evidence="1 2">
    <name type="scientific">Mesorhizobium alhagi CCNWXJ12-2</name>
    <dbReference type="NCBI Taxonomy" id="1107882"/>
    <lineage>
        <taxon>Bacteria</taxon>
        <taxon>Pseudomonadati</taxon>
        <taxon>Pseudomonadota</taxon>
        <taxon>Alphaproteobacteria</taxon>
        <taxon>Hyphomicrobiales</taxon>
        <taxon>Phyllobacteriaceae</taxon>
        <taxon>Allomesorhizobium</taxon>
    </lineage>
</organism>
<dbReference type="OrthoDB" id="528805at2"/>
<gene>
    <name evidence="1" type="ORF">MAXJ12_33464</name>
</gene>
<evidence type="ECO:0000313" key="1">
    <source>
        <dbReference type="EMBL" id="EHK52791.1"/>
    </source>
</evidence>
<dbReference type="InterPro" id="IPR010982">
    <property type="entry name" value="Lambda_DNA-bd_dom_sf"/>
</dbReference>
<evidence type="ECO:0000313" key="2">
    <source>
        <dbReference type="Proteomes" id="UP000003250"/>
    </source>
</evidence>
<dbReference type="CDD" id="cd00093">
    <property type="entry name" value="HTH_XRE"/>
    <property type="match status" value="1"/>
</dbReference>
<evidence type="ECO:0008006" key="3">
    <source>
        <dbReference type="Google" id="ProtNLM"/>
    </source>
</evidence>
<dbReference type="AlphaFoldDB" id="H0I2I9"/>
<keyword evidence="2" id="KW-1185">Reference proteome</keyword>
<dbReference type="InterPro" id="IPR001387">
    <property type="entry name" value="Cro/C1-type_HTH"/>
</dbReference>
<dbReference type="EMBL" id="AHAM01000301">
    <property type="protein sequence ID" value="EHK52791.1"/>
    <property type="molecule type" value="Genomic_DNA"/>
</dbReference>